<sequence length="78" mass="9023">MTRRERRAEVVRVGALDAIMIFFFFFSRVCQLGQNCGTKTDGYREIGRSELLVGRCGVVQRRWLVTRNFIQDIGDHNG</sequence>
<keyword evidence="2" id="KW-1185">Reference proteome</keyword>
<proteinExistence type="predicted"/>
<evidence type="ECO:0000313" key="1">
    <source>
        <dbReference type="EMBL" id="KAH7046681.1"/>
    </source>
</evidence>
<evidence type="ECO:0000313" key="2">
    <source>
        <dbReference type="Proteomes" id="UP000774617"/>
    </source>
</evidence>
<dbReference type="Proteomes" id="UP000774617">
    <property type="component" value="Unassembled WGS sequence"/>
</dbReference>
<evidence type="ECO:0008006" key="3">
    <source>
        <dbReference type="Google" id="ProtNLM"/>
    </source>
</evidence>
<dbReference type="EMBL" id="JAGTJR010000017">
    <property type="protein sequence ID" value="KAH7046681.1"/>
    <property type="molecule type" value="Genomic_DNA"/>
</dbReference>
<name>A0ABQ8G6X5_9PEZI</name>
<protein>
    <recommendedName>
        <fullName evidence="3">Secreted protein</fullName>
    </recommendedName>
</protein>
<gene>
    <name evidence="1" type="ORF">B0J12DRAFT_668160</name>
</gene>
<accession>A0ABQ8G6X5</accession>
<reference evidence="1 2" key="1">
    <citation type="journal article" date="2021" name="Nat. Commun.">
        <title>Genetic determinants of endophytism in the Arabidopsis root mycobiome.</title>
        <authorList>
            <person name="Mesny F."/>
            <person name="Miyauchi S."/>
            <person name="Thiergart T."/>
            <person name="Pickel B."/>
            <person name="Atanasova L."/>
            <person name="Karlsson M."/>
            <person name="Huettel B."/>
            <person name="Barry K.W."/>
            <person name="Haridas S."/>
            <person name="Chen C."/>
            <person name="Bauer D."/>
            <person name="Andreopoulos W."/>
            <person name="Pangilinan J."/>
            <person name="LaButti K."/>
            <person name="Riley R."/>
            <person name="Lipzen A."/>
            <person name="Clum A."/>
            <person name="Drula E."/>
            <person name="Henrissat B."/>
            <person name="Kohler A."/>
            <person name="Grigoriev I.V."/>
            <person name="Martin F.M."/>
            <person name="Hacquard S."/>
        </authorList>
    </citation>
    <scope>NUCLEOTIDE SEQUENCE [LARGE SCALE GENOMIC DNA]</scope>
    <source>
        <strain evidence="1 2">MPI-SDFR-AT-0080</strain>
    </source>
</reference>
<comment type="caution">
    <text evidence="1">The sequence shown here is derived from an EMBL/GenBank/DDBJ whole genome shotgun (WGS) entry which is preliminary data.</text>
</comment>
<organism evidence="1 2">
    <name type="scientific">Macrophomina phaseolina</name>
    <dbReference type="NCBI Taxonomy" id="35725"/>
    <lineage>
        <taxon>Eukaryota</taxon>
        <taxon>Fungi</taxon>
        <taxon>Dikarya</taxon>
        <taxon>Ascomycota</taxon>
        <taxon>Pezizomycotina</taxon>
        <taxon>Dothideomycetes</taxon>
        <taxon>Dothideomycetes incertae sedis</taxon>
        <taxon>Botryosphaeriales</taxon>
        <taxon>Botryosphaeriaceae</taxon>
        <taxon>Macrophomina</taxon>
    </lineage>
</organism>